<keyword evidence="4" id="KW-1185">Reference proteome</keyword>
<organism evidence="3 4">
    <name type="scientific">Raineyella fluvialis</name>
    <dbReference type="NCBI Taxonomy" id="2662261"/>
    <lineage>
        <taxon>Bacteria</taxon>
        <taxon>Bacillati</taxon>
        <taxon>Actinomycetota</taxon>
        <taxon>Actinomycetes</taxon>
        <taxon>Propionibacteriales</taxon>
        <taxon>Propionibacteriaceae</taxon>
        <taxon>Raineyella</taxon>
    </lineage>
</organism>
<proteinExistence type="predicted"/>
<dbReference type="NCBIfam" id="TIGR04030">
    <property type="entry name" value="perox_Avi_7169"/>
    <property type="match status" value="1"/>
</dbReference>
<gene>
    <name evidence="3" type="ORF">Rai3103_00910</name>
</gene>
<dbReference type="EMBL" id="CP045725">
    <property type="protein sequence ID" value="QGF22482.1"/>
    <property type="molecule type" value="Genomic_DNA"/>
</dbReference>
<dbReference type="InterPro" id="IPR003779">
    <property type="entry name" value="CMD-like"/>
</dbReference>
<reference evidence="3 4" key="1">
    <citation type="submission" date="2019-10" db="EMBL/GenBank/DDBJ databases">
        <title>Genomic analysis of Raineyella sp. CBA3103.</title>
        <authorList>
            <person name="Roh S.W."/>
        </authorList>
    </citation>
    <scope>NUCLEOTIDE SEQUENCE [LARGE SCALE GENOMIC DNA]</scope>
    <source>
        <strain evidence="3 4">CBA3103</strain>
    </source>
</reference>
<feature type="region of interest" description="Disordered" evidence="1">
    <location>
        <begin position="1"/>
        <end position="23"/>
    </location>
</feature>
<dbReference type="InterPro" id="IPR004675">
    <property type="entry name" value="AhpD_core"/>
</dbReference>
<evidence type="ECO:0000313" key="3">
    <source>
        <dbReference type="EMBL" id="QGF22482.1"/>
    </source>
</evidence>
<evidence type="ECO:0000256" key="1">
    <source>
        <dbReference type="SAM" id="MobiDB-lite"/>
    </source>
</evidence>
<name>A0A5Q2F691_9ACTN</name>
<dbReference type="InterPro" id="IPR029032">
    <property type="entry name" value="AhpD-like"/>
</dbReference>
<evidence type="ECO:0000313" key="4">
    <source>
        <dbReference type="Proteomes" id="UP000386847"/>
    </source>
</evidence>
<dbReference type="GO" id="GO:0051920">
    <property type="term" value="F:peroxiredoxin activity"/>
    <property type="evidence" value="ECO:0007669"/>
    <property type="project" value="InterPro"/>
</dbReference>
<feature type="domain" description="Carboxymuconolactone decarboxylase-like" evidence="2">
    <location>
        <begin position="78"/>
        <end position="144"/>
    </location>
</feature>
<dbReference type="KEGG" id="rain:Rai3103_00910"/>
<dbReference type="Pfam" id="PF02627">
    <property type="entry name" value="CMD"/>
    <property type="match status" value="1"/>
</dbReference>
<dbReference type="RefSeq" id="WP_153570992.1">
    <property type="nucleotide sequence ID" value="NZ_CP045725.1"/>
</dbReference>
<dbReference type="InterPro" id="IPR023923">
    <property type="entry name" value="AhpD_Avi7169"/>
</dbReference>
<dbReference type="Proteomes" id="UP000386847">
    <property type="component" value="Chromosome"/>
</dbReference>
<dbReference type="Gene3D" id="1.20.1290.10">
    <property type="entry name" value="AhpD-like"/>
    <property type="match status" value="1"/>
</dbReference>
<dbReference type="AlphaFoldDB" id="A0A5Q2F691"/>
<sequence length="220" mass="23461">MTTPTEQAALAEQAGTPPIPPVVHPSLERPDAFTQDQLGWVAWLEPRSAADLTEEQQAGLLQRSRAASPYFRLLAEDPPVLAARTHTDFDIFHSTEDGLRRGERELAAAVASRVNGCVFCASVHARFASHHSGRHDQVQRLLDEGPTALIDDDDPAWSAIAAAAVALSGTPAGLGAEHVAALRAAGLADLDIFDLVNATSFFAWANRLMLSLGEPEVIGT</sequence>
<dbReference type="NCBIfam" id="TIGR01926">
    <property type="entry name" value="peroxid_rel"/>
    <property type="match status" value="1"/>
</dbReference>
<accession>A0A5Q2F691</accession>
<keyword evidence="3" id="KW-0560">Oxidoreductase</keyword>
<dbReference type="PANTHER" id="PTHR35446">
    <property type="entry name" value="SI:CH211-175M2.5"/>
    <property type="match status" value="1"/>
</dbReference>
<dbReference type="SUPFAM" id="SSF69118">
    <property type="entry name" value="AhpD-like"/>
    <property type="match status" value="1"/>
</dbReference>
<keyword evidence="3" id="KW-0575">Peroxidase</keyword>
<evidence type="ECO:0000259" key="2">
    <source>
        <dbReference type="Pfam" id="PF02627"/>
    </source>
</evidence>
<protein>
    <submittedName>
        <fullName evidence="3">Alkylhydroperoxidase domain protein</fullName>
    </submittedName>
</protein>
<dbReference type="InterPro" id="IPR010195">
    <property type="entry name" value="Uncharacterised_peroxidase-rel"/>
</dbReference>
<dbReference type="PANTHER" id="PTHR35446:SF2">
    <property type="entry name" value="CARBOXYMUCONOLACTONE DECARBOXYLASE-LIKE DOMAIN-CONTAINING PROTEIN"/>
    <property type="match status" value="1"/>
</dbReference>
<dbReference type="NCBIfam" id="TIGR00778">
    <property type="entry name" value="ahpD_dom"/>
    <property type="match status" value="1"/>
</dbReference>